<dbReference type="AlphaFoldDB" id="A0A7W7H0C0"/>
<comment type="caution">
    <text evidence="2">The sequence shown here is derived from an EMBL/GenBank/DDBJ whole genome shotgun (WGS) entry which is preliminary data.</text>
</comment>
<keyword evidence="2" id="KW-0413">Isomerase</keyword>
<dbReference type="EMBL" id="JACHNB010000001">
    <property type="protein sequence ID" value="MBB4741442.1"/>
    <property type="molecule type" value="Genomic_DNA"/>
</dbReference>
<accession>A0A7W7H0C0</accession>
<dbReference type="InterPro" id="IPR037401">
    <property type="entry name" value="SnoaL-like"/>
</dbReference>
<dbReference type="InterPro" id="IPR032710">
    <property type="entry name" value="NTF2-like_dom_sf"/>
</dbReference>
<dbReference type="Proteomes" id="UP000546162">
    <property type="component" value="Unassembled WGS sequence"/>
</dbReference>
<feature type="domain" description="SnoaL-like" evidence="1">
    <location>
        <begin position="27"/>
        <end position="125"/>
    </location>
</feature>
<proteinExistence type="predicted"/>
<evidence type="ECO:0000313" key="3">
    <source>
        <dbReference type="Proteomes" id="UP000546162"/>
    </source>
</evidence>
<dbReference type="SUPFAM" id="SSF54427">
    <property type="entry name" value="NTF2-like"/>
    <property type="match status" value="1"/>
</dbReference>
<dbReference type="GO" id="GO:0016853">
    <property type="term" value="F:isomerase activity"/>
    <property type="evidence" value="ECO:0007669"/>
    <property type="project" value="UniProtKB-KW"/>
</dbReference>
<reference evidence="2 3" key="1">
    <citation type="submission" date="2020-08" db="EMBL/GenBank/DDBJ databases">
        <title>Sequencing the genomes of 1000 actinobacteria strains.</title>
        <authorList>
            <person name="Klenk H.-P."/>
        </authorList>
    </citation>
    <scope>NUCLEOTIDE SEQUENCE [LARGE SCALE GENOMIC DNA]</scope>
    <source>
        <strain evidence="2 3">DSM 45809</strain>
    </source>
</reference>
<dbReference type="Pfam" id="PF12680">
    <property type="entry name" value="SnoaL_2"/>
    <property type="match status" value="1"/>
</dbReference>
<evidence type="ECO:0000259" key="1">
    <source>
        <dbReference type="Pfam" id="PF12680"/>
    </source>
</evidence>
<dbReference type="Gene3D" id="3.10.450.50">
    <property type="match status" value="1"/>
</dbReference>
<organism evidence="2 3">
    <name type="scientific">Actinoplanes octamycinicus</name>
    <dbReference type="NCBI Taxonomy" id="135948"/>
    <lineage>
        <taxon>Bacteria</taxon>
        <taxon>Bacillati</taxon>
        <taxon>Actinomycetota</taxon>
        <taxon>Actinomycetes</taxon>
        <taxon>Micromonosporales</taxon>
        <taxon>Micromonosporaceae</taxon>
        <taxon>Actinoplanes</taxon>
    </lineage>
</organism>
<keyword evidence="3" id="KW-1185">Reference proteome</keyword>
<evidence type="ECO:0000313" key="2">
    <source>
        <dbReference type="EMBL" id="MBB4741442.1"/>
    </source>
</evidence>
<name>A0A7W7H0C0_9ACTN</name>
<gene>
    <name evidence="2" type="ORF">BJY16_004901</name>
</gene>
<protein>
    <submittedName>
        <fullName evidence="2">Ketosteroid isomerase-like protein</fullName>
    </submittedName>
</protein>
<sequence>MTPAEVVRAVTAGVGRLIAGNLSEADRERELDQLAALYAERTDVRHPLRPLGDTPLRTRAELRKHFAEGPGAARAERFEAVGEVRETDDPELVVYEFCYEVTVNGRSFSLPCVFVTRVRNGEIVESRDYNDHLGMARAFNFLDSLAAQLTTH</sequence>
<dbReference type="RefSeq" id="WP_185041927.1">
    <property type="nucleotide sequence ID" value="NZ_BAABFG010000005.1"/>
</dbReference>